<comment type="caution">
    <text evidence="1">The sequence shown here is derived from an EMBL/GenBank/DDBJ whole genome shotgun (WGS) entry which is preliminary data.</text>
</comment>
<reference evidence="1 2" key="1">
    <citation type="submission" date="2013-10" db="EMBL/GenBank/DDBJ databases">
        <title>The Genome Sequence of Acinetobacter brisouii CIP 110357.</title>
        <authorList>
            <consortium name="The Broad Institute Genomics Platform"/>
            <consortium name="The Broad Institute Genome Sequencing Center for Infectious Disease"/>
            <person name="Cerqueira G."/>
            <person name="Feldgarden M."/>
            <person name="Courvalin P."/>
            <person name="Grillot-Courvalin C."/>
            <person name="Clermont D."/>
            <person name="Rocha E."/>
            <person name="Yoon E.-J."/>
            <person name="Nemec A."/>
            <person name="Young S.K."/>
            <person name="Zeng Q."/>
            <person name="Gargeya S."/>
            <person name="Fitzgerald M."/>
            <person name="Abouelleil A."/>
            <person name="Alvarado L."/>
            <person name="Berlin A.M."/>
            <person name="Chapman S.B."/>
            <person name="Gainer-Dewar J."/>
            <person name="Goldberg J."/>
            <person name="Gnerre S."/>
            <person name="Griggs A."/>
            <person name="Gujja S."/>
            <person name="Hansen M."/>
            <person name="Howarth C."/>
            <person name="Imamovic A."/>
            <person name="Ireland A."/>
            <person name="Larimer J."/>
            <person name="McCowan C."/>
            <person name="Murphy C."/>
            <person name="Pearson M."/>
            <person name="Poon T.W."/>
            <person name="Priest M."/>
            <person name="Roberts A."/>
            <person name="Saif S."/>
            <person name="Shea T."/>
            <person name="Sykes S."/>
            <person name="Wortman J."/>
            <person name="Nusbaum C."/>
            <person name="Birren B."/>
        </authorList>
    </citation>
    <scope>NUCLEOTIDE SEQUENCE [LARGE SCALE GENOMIC DNA]</scope>
    <source>
        <strain evidence="1 2">CIP 110357</strain>
    </source>
</reference>
<name>V2VVF8_9GAMM</name>
<gene>
    <name evidence="1" type="ORF">P255_01163</name>
</gene>
<keyword evidence="2" id="KW-1185">Reference proteome</keyword>
<dbReference type="OrthoDB" id="6681612at2"/>
<evidence type="ECO:0000313" key="1">
    <source>
        <dbReference type="EMBL" id="ESK51734.1"/>
    </source>
</evidence>
<proteinExistence type="predicted"/>
<protein>
    <submittedName>
        <fullName evidence="1">Uncharacterized protein</fullName>
    </submittedName>
</protein>
<accession>V2VVF8</accession>
<dbReference type="Proteomes" id="UP000018418">
    <property type="component" value="Unassembled WGS sequence"/>
</dbReference>
<sequence length="239" mass="27192">MRNLFLIVGVIFAIFYGLNRFSQSKSDQIPQNNPIAQREQKLGQLVLLQPLKQHDAKSYEEALQIANSAQPNEVDTAVASSLWWSLRRVIEQQADDQGQYLWAQAYVQQLYDARQADRCFAISFPLYSKNTPQQLREFLAQSTQKQSADALTYILTHSGSRSVVERMQVPAAWMGIAQHLRQEYGADADMINQGEVATDKRKQCDVVIRAFEYSLSLPEQDRGKVLRWLLGGHISVAVF</sequence>
<dbReference type="AlphaFoldDB" id="V2VVF8"/>
<evidence type="ECO:0000313" key="2">
    <source>
        <dbReference type="Proteomes" id="UP000018418"/>
    </source>
</evidence>
<dbReference type="STRING" id="396323.VH98_03810"/>
<dbReference type="EMBL" id="AYEU01000005">
    <property type="protein sequence ID" value="ESK51734.1"/>
    <property type="molecule type" value="Genomic_DNA"/>
</dbReference>
<organism evidence="1 2">
    <name type="scientific">Acinetobacter brisouii CIP 110357</name>
    <dbReference type="NCBI Taxonomy" id="1341683"/>
    <lineage>
        <taxon>Bacteria</taxon>
        <taxon>Pseudomonadati</taxon>
        <taxon>Pseudomonadota</taxon>
        <taxon>Gammaproteobacteria</taxon>
        <taxon>Moraxellales</taxon>
        <taxon>Moraxellaceae</taxon>
        <taxon>Acinetobacter</taxon>
    </lineage>
</organism>
<dbReference type="HOGENOM" id="CLU_1159149_0_0_6"/>
<dbReference type="RefSeq" id="WP_004901414.1">
    <property type="nucleotide sequence ID" value="NZ_BBTI01000009.1"/>
</dbReference>
<dbReference type="PATRIC" id="fig|1341683.3.peg.1152"/>